<evidence type="ECO:0000256" key="1">
    <source>
        <dbReference type="ARBA" id="ARBA00004651"/>
    </source>
</evidence>
<keyword evidence="17" id="KW-1185">Reference proteome</keyword>
<comment type="function">
    <text evidence="13 14">Fluoride-specific ion channel. Important for reducing fluoride concentration in the cell, thus reducing its toxicity.</text>
</comment>
<dbReference type="EMBL" id="UHDT01000001">
    <property type="protein sequence ID" value="SUM57802.1"/>
    <property type="molecule type" value="Genomic_DNA"/>
</dbReference>
<evidence type="ECO:0000256" key="10">
    <source>
        <dbReference type="ARBA" id="ARBA00023303"/>
    </source>
</evidence>
<dbReference type="GO" id="GO:0046872">
    <property type="term" value="F:metal ion binding"/>
    <property type="evidence" value="ECO:0007669"/>
    <property type="project" value="UniProtKB-KW"/>
</dbReference>
<dbReference type="AlphaFoldDB" id="A0A0D6XNY1"/>
<dbReference type="GO" id="GO:0062054">
    <property type="term" value="F:fluoride channel activity"/>
    <property type="evidence" value="ECO:0007669"/>
    <property type="project" value="UniProtKB-UniRule"/>
</dbReference>
<feature type="transmembrane region" description="Helical" evidence="14">
    <location>
        <begin position="31"/>
        <end position="52"/>
    </location>
</feature>
<comment type="subcellular location">
    <subcellularLocation>
        <location evidence="1 14">Cell membrane</location>
        <topology evidence="1 14">Multi-pass membrane protein</topology>
    </subcellularLocation>
</comment>
<sequence length="121" mass="13244">MKYIAVFIGGSLGAGLRYAFASLPNDGMFPVGTFIANLLGALLMGYCAAVTPPLFERYPLIKKGITTGFIGAFTTFSTFQYELVQLFNQTAWVPLFTYMLLSYFGGIVCCYIGYRIGGAQR</sequence>
<evidence type="ECO:0000256" key="4">
    <source>
        <dbReference type="ARBA" id="ARBA00022692"/>
    </source>
</evidence>
<accession>A0A0D6XNY1</accession>
<keyword evidence="8 14" id="KW-0406">Ion transport</keyword>
<evidence type="ECO:0000256" key="5">
    <source>
        <dbReference type="ARBA" id="ARBA00022723"/>
    </source>
</evidence>
<protein>
    <recommendedName>
        <fullName evidence="14">Fluoride-specific ion channel FluC</fullName>
    </recommendedName>
</protein>
<dbReference type="NCBIfam" id="NF010797">
    <property type="entry name" value="PRK14201.1"/>
    <property type="match status" value="1"/>
</dbReference>
<comment type="caution">
    <text evidence="14">Lacks conserved residue(s) required for the propagation of feature annotation.</text>
</comment>
<reference evidence="15 17" key="1">
    <citation type="submission" date="2015-01" db="EMBL/GenBank/DDBJ databases">
        <authorList>
            <person name="Guo J."/>
        </authorList>
    </citation>
    <scope>NUCLEOTIDE SEQUENCE [LARGE SCALE GENOMIC DNA]</scope>
    <source>
        <strain evidence="15 17">DSM 22147</strain>
    </source>
</reference>
<evidence type="ECO:0000256" key="9">
    <source>
        <dbReference type="ARBA" id="ARBA00023136"/>
    </source>
</evidence>
<comment type="similarity">
    <text evidence="11 14">Belongs to the fluoride channel Fluc/FEX (TC 1.A.43) family.</text>
</comment>
<dbReference type="HAMAP" id="MF_00454">
    <property type="entry name" value="FluC"/>
    <property type="match status" value="1"/>
</dbReference>
<keyword evidence="10 14" id="KW-0407">Ion channel</keyword>
<evidence type="ECO:0000256" key="12">
    <source>
        <dbReference type="ARBA" id="ARBA00035585"/>
    </source>
</evidence>
<reference evidence="16 18" key="2">
    <citation type="submission" date="2018-06" db="EMBL/GenBank/DDBJ databases">
        <authorList>
            <consortium name="Pathogen Informatics"/>
            <person name="Doyle S."/>
        </authorList>
    </citation>
    <scope>NUCLEOTIDE SEQUENCE [LARGE SCALE GENOMIC DNA]</scope>
    <source>
        <strain evidence="16 18">NCTC13832</strain>
    </source>
</reference>
<dbReference type="RefSeq" id="WP_044361283.1">
    <property type="nucleotide sequence ID" value="NZ_JXWY01000100.1"/>
</dbReference>
<comment type="activity regulation">
    <text evidence="14">Na(+) is not transported, but it plays an essential structural role and its presence is essential for fluoride channel function.</text>
</comment>
<keyword evidence="7 14" id="KW-0915">Sodium</keyword>
<feature type="binding site" evidence="14">
    <location>
        <position position="71"/>
    </location>
    <ligand>
        <name>Na(+)</name>
        <dbReference type="ChEBI" id="CHEBI:29101"/>
        <note>structural</note>
    </ligand>
</feature>
<evidence type="ECO:0000313" key="18">
    <source>
        <dbReference type="Proteomes" id="UP000254100"/>
    </source>
</evidence>
<dbReference type="GO" id="GO:0005886">
    <property type="term" value="C:plasma membrane"/>
    <property type="evidence" value="ECO:0007669"/>
    <property type="project" value="UniProtKB-SubCell"/>
</dbReference>
<evidence type="ECO:0000256" key="8">
    <source>
        <dbReference type="ARBA" id="ARBA00023065"/>
    </source>
</evidence>
<dbReference type="Proteomes" id="UP000254100">
    <property type="component" value="Unassembled WGS sequence"/>
</dbReference>
<comment type="catalytic activity">
    <reaction evidence="12">
        <text>fluoride(in) = fluoride(out)</text>
        <dbReference type="Rhea" id="RHEA:76159"/>
        <dbReference type="ChEBI" id="CHEBI:17051"/>
    </reaction>
    <physiologicalReaction direction="left-to-right" evidence="12">
        <dbReference type="Rhea" id="RHEA:76160"/>
    </physiologicalReaction>
</comment>
<dbReference type="EMBL" id="JXWY01000100">
    <property type="protein sequence ID" value="KIX90135.1"/>
    <property type="molecule type" value="Genomic_DNA"/>
</dbReference>
<dbReference type="STRING" id="569857.TP70_09635"/>
<evidence type="ECO:0000256" key="13">
    <source>
        <dbReference type="ARBA" id="ARBA00049940"/>
    </source>
</evidence>
<evidence type="ECO:0000313" key="16">
    <source>
        <dbReference type="EMBL" id="SUM57802.1"/>
    </source>
</evidence>
<keyword evidence="5 14" id="KW-0479">Metal-binding</keyword>
<dbReference type="Pfam" id="PF02537">
    <property type="entry name" value="CRCB"/>
    <property type="match status" value="1"/>
</dbReference>
<dbReference type="InterPro" id="IPR003691">
    <property type="entry name" value="FluC"/>
</dbReference>
<evidence type="ECO:0000256" key="7">
    <source>
        <dbReference type="ARBA" id="ARBA00023053"/>
    </source>
</evidence>
<feature type="binding site" evidence="14">
    <location>
        <position position="74"/>
    </location>
    <ligand>
        <name>Na(+)</name>
        <dbReference type="ChEBI" id="CHEBI:29101"/>
        <note>structural</note>
    </ligand>
</feature>
<evidence type="ECO:0000256" key="6">
    <source>
        <dbReference type="ARBA" id="ARBA00022989"/>
    </source>
</evidence>
<keyword evidence="4 14" id="KW-0812">Transmembrane</keyword>
<keyword evidence="2 14" id="KW-0813">Transport</keyword>
<dbReference type="OrthoDB" id="9799631at2"/>
<dbReference type="GO" id="GO:0140114">
    <property type="term" value="P:cellular detoxification of fluoride"/>
    <property type="evidence" value="ECO:0007669"/>
    <property type="project" value="UniProtKB-UniRule"/>
</dbReference>
<dbReference type="Proteomes" id="UP000032366">
    <property type="component" value="Unassembled WGS sequence"/>
</dbReference>
<gene>
    <name evidence="16" type="primary">crcB_1</name>
    <name evidence="14" type="synonym">crcB</name>
    <name evidence="14" type="synonym">fluC</name>
    <name evidence="16" type="ORF">NCTC13832_01493</name>
    <name evidence="15" type="ORF">TP70_09635</name>
</gene>
<feature type="transmembrane region" description="Helical" evidence="14">
    <location>
        <begin position="95"/>
        <end position="114"/>
    </location>
</feature>
<evidence type="ECO:0000256" key="3">
    <source>
        <dbReference type="ARBA" id="ARBA00022475"/>
    </source>
</evidence>
<dbReference type="PANTHER" id="PTHR28259:SF16">
    <property type="entry name" value="FLUORIDE-SPECIFIC ION CHANNEL FLUC 2"/>
    <property type="match status" value="1"/>
</dbReference>
<keyword evidence="9 14" id="KW-0472">Membrane</keyword>
<evidence type="ECO:0000313" key="15">
    <source>
        <dbReference type="EMBL" id="KIX90135.1"/>
    </source>
</evidence>
<evidence type="ECO:0000256" key="2">
    <source>
        <dbReference type="ARBA" id="ARBA00022448"/>
    </source>
</evidence>
<proteinExistence type="inferred from homology"/>
<evidence type="ECO:0000256" key="11">
    <source>
        <dbReference type="ARBA" id="ARBA00035120"/>
    </source>
</evidence>
<name>A0A0D6XNY1_9STAP</name>
<dbReference type="PANTHER" id="PTHR28259">
    <property type="entry name" value="FLUORIDE EXPORT PROTEIN 1-RELATED"/>
    <property type="match status" value="1"/>
</dbReference>
<keyword evidence="6 14" id="KW-1133">Transmembrane helix</keyword>
<organism evidence="16 18">
    <name type="scientific">Staphylococcus microti</name>
    <dbReference type="NCBI Taxonomy" id="569857"/>
    <lineage>
        <taxon>Bacteria</taxon>
        <taxon>Bacillati</taxon>
        <taxon>Bacillota</taxon>
        <taxon>Bacilli</taxon>
        <taxon>Bacillales</taxon>
        <taxon>Staphylococcaceae</taxon>
        <taxon>Staphylococcus</taxon>
    </lineage>
</organism>
<evidence type="ECO:0000313" key="17">
    <source>
        <dbReference type="Proteomes" id="UP000032366"/>
    </source>
</evidence>
<keyword evidence="3 14" id="KW-1003">Cell membrane</keyword>
<evidence type="ECO:0000256" key="14">
    <source>
        <dbReference type="HAMAP-Rule" id="MF_00454"/>
    </source>
</evidence>